<sequence>MAWQCSGRTNIELVNNLKRNGIFTDERVEAAMLKIDRGDFAPFTPYGDHPVSIGYGATISAPHMHAHSLQTLKDHLKEGAKVLDVGSGSGYLTACMAEMVGNTGKVIGIDHIPELIELAVNNTRKNHDELIESGRLKYVVGDGREGYAPCAPYNAIHVGAAAPKLPEKLVEQLAKGGRMLVPIGASQLYQRYVQIDKCEGGSIKTTDLMGVVYVPLTDKENQVD</sequence>
<evidence type="ECO:0000256" key="1">
    <source>
        <dbReference type="ARBA" id="ARBA00004496"/>
    </source>
</evidence>
<dbReference type="PANTHER" id="PTHR11579">
    <property type="entry name" value="PROTEIN-L-ISOASPARTATE O-METHYLTRANSFERASE"/>
    <property type="match status" value="1"/>
</dbReference>
<protein>
    <recommendedName>
        <fullName evidence="8">Protein-L-isoaspartate O-methyltransferase</fullName>
        <ecNumber evidence="8">2.1.1.77</ecNumber>
    </recommendedName>
</protein>
<dbReference type="PROSITE" id="PS01279">
    <property type="entry name" value="PCMT"/>
    <property type="match status" value="1"/>
</dbReference>
<dbReference type="Pfam" id="PF01135">
    <property type="entry name" value="PCMT"/>
    <property type="match status" value="1"/>
</dbReference>
<dbReference type="NCBIfam" id="TIGR00080">
    <property type="entry name" value="pimt"/>
    <property type="match status" value="1"/>
</dbReference>
<dbReference type="Proteomes" id="UP000046393">
    <property type="component" value="Unplaced"/>
</dbReference>
<evidence type="ECO:0000256" key="6">
    <source>
        <dbReference type="ARBA" id="ARBA00022691"/>
    </source>
</evidence>
<organism evidence="9 10">
    <name type="scientific">Syphacia muris</name>
    <dbReference type="NCBI Taxonomy" id="451379"/>
    <lineage>
        <taxon>Eukaryota</taxon>
        <taxon>Metazoa</taxon>
        <taxon>Ecdysozoa</taxon>
        <taxon>Nematoda</taxon>
        <taxon>Chromadorea</taxon>
        <taxon>Rhabditida</taxon>
        <taxon>Spirurina</taxon>
        <taxon>Oxyuridomorpha</taxon>
        <taxon>Oxyuroidea</taxon>
        <taxon>Oxyuridae</taxon>
        <taxon>Syphacia</taxon>
    </lineage>
</organism>
<evidence type="ECO:0000256" key="2">
    <source>
        <dbReference type="ARBA" id="ARBA00005369"/>
    </source>
</evidence>
<dbReference type="AlphaFoldDB" id="A0A0N5A8P3"/>
<evidence type="ECO:0000256" key="3">
    <source>
        <dbReference type="ARBA" id="ARBA00022490"/>
    </source>
</evidence>
<evidence type="ECO:0000313" key="9">
    <source>
        <dbReference type="Proteomes" id="UP000046393"/>
    </source>
</evidence>
<dbReference type="WBParaSite" id="SMUV_0000045201-mRNA-1">
    <property type="protein sequence ID" value="SMUV_0000045201-mRNA-1"/>
    <property type="gene ID" value="SMUV_0000045201"/>
</dbReference>
<reference evidence="10" key="1">
    <citation type="submission" date="2017-02" db="UniProtKB">
        <authorList>
            <consortium name="WormBaseParasite"/>
        </authorList>
    </citation>
    <scope>IDENTIFICATION</scope>
</reference>
<dbReference type="FunFam" id="3.40.50.150:FF:000027">
    <property type="entry name" value="Protein-L-isoaspartate O-methyltransferase"/>
    <property type="match status" value="1"/>
</dbReference>
<dbReference type="CDD" id="cd02440">
    <property type="entry name" value="AdoMet_MTases"/>
    <property type="match status" value="1"/>
</dbReference>
<dbReference type="InterPro" id="IPR029063">
    <property type="entry name" value="SAM-dependent_MTases_sf"/>
</dbReference>
<evidence type="ECO:0000256" key="8">
    <source>
        <dbReference type="RuleBase" id="RU003802"/>
    </source>
</evidence>
<keyword evidence="9" id="KW-1185">Reference proteome</keyword>
<evidence type="ECO:0000256" key="5">
    <source>
        <dbReference type="ARBA" id="ARBA00022679"/>
    </source>
</evidence>
<keyword evidence="4 8" id="KW-0489">Methyltransferase</keyword>
<dbReference type="EC" id="2.1.1.77" evidence="8"/>
<keyword evidence="3" id="KW-0963">Cytoplasm</keyword>
<dbReference type="Gene3D" id="3.40.50.150">
    <property type="entry name" value="Vaccinia Virus protein VP39"/>
    <property type="match status" value="1"/>
</dbReference>
<keyword evidence="5 8" id="KW-0808">Transferase</keyword>
<comment type="catalytic activity">
    <reaction evidence="7">
        <text>[protein]-L-isoaspartate + S-adenosyl-L-methionine = [protein]-L-isoaspartate alpha-methyl ester + S-adenosyl-L-homocysteine</text>
        <dbReference type="Rhea" id="RHEA:12705"/>
        <dbReference type="Rhea" id="RHEA-COMP:12143"/>
        <dbReference type="Rhea" id="RHEA-COMP:12144"/>
        <dbReference type="ChEBI" id="CHEBI:57856"/>
        <dbReference type="ChEBI" id="CHEBI:59789"/>
        <dbReference type="ChEBI" id="CHEBI:90596"/>
        <dbReference type="ChEBI" id="CHEBI:90598"/>
        <dbReference type="EC" id="2.1.1.77"/>
    </reaction>
    <physiologicalReaction direction="left-to-right" evidence="7">
        <dbReference type="Rhea" id="RHEA:12706"/>
    </physiologicalReaction>
</comment>
<name>A0A0N5A8P3_9BILA</name>
<dbReference type="InterPro" id="IPR000682">
    <property type="entry name" value="PCMT"/>
</dbReference>
<evidence type="ECO:0000313" key="10">
    <source>
        <dbReference type="WBParaSite" id="SMUV_0000045201-mRNA-1"/>
    </source>
</evidence>
<keyword evidence="6 8" id="KW-0949">S-adenosyl-L-methionine</keyword>
<dbReference type="GO" id="GO:0032259">
    <property type="term" value="P:methylation"/>
    <property type="evidence" value="ECO:0007669"/>
    <property type="project" value="UniProtKB-KW"/>
</dbReference>
<comment type="subcellular location">
    <subcellularLocation>
        <location evidence="1">Cytoplasm</location>
    </subcellularLocation>
</comment>
<evidence type="ECO:0000256" key="4">
    <source>
        <dbReference type="ARBA" id="ARBA00022603"/>
    </source>
</evidence>
<dbReference type="GO" id="GO:0005737">
    <property type="term" value="C:cytoplasm"/>
    <property type="evidence" value="ECO:0007669"/>
    <property type="project" value="UniProtKB-SubCell"/>
</dbReference>
<evidence type="ECO:0000256" key="7">
    <source>
        <dbReference type="ARBA" id="ARBA00035815"/>
    </source>
</evidence>
<dbReference type="PANTHER" id="PTHR11579:SF0">
    <property type="entry name" value="PROTEIN-L-ISOASPARTATE(D-ASPARTATE) O-METHYLTRANSFERASE"/>
    <property type="match status" value="1"/>
</dbReference>
<accession>A0A0N5A8P3</accession>
<dbReference type="SUPFAM" id="SSF53335">
    <property type="entry name" value="S-adenosyl-L-methionine-dependent methyltransferases"/>
    <property type="match status" value="1"/>
</dbReference>
<dbReference type="GO" id="GO:0004719">
    <property type="term" value="F:protein-L-isoaspartate (D-aspartate) O-methyltransferase activity"/>
    <property type="evidence" value="ECO:0007669"/>
    <property type="project" value="UniProtKB-UniRule"/>
</dbReference>
<dbReference type="STRING" id="451379.A0A0N5A8P3"/>
<comment type="similarity">
    <text evidence="2 8">Belongs to the methyltransferase superfamily. L-isoaspartyl/D-aspartyl protein methyltransferase family.</text>
</comment>
<proteinExistence type="inferred from homology"/>